<protein>
    <submittedName>
        <fullName evidence="2">Phage tail protein</fullName>
    </submittedName>
</protein>
<dbReference type="Proteomes" id="UP000198923">
    <property type="component" value="Unassembled WGS sequence"/>
</dbReference>
<dbReference type="Pfam" id="PF22768">
    <property type="entry name" value="SPP1_Dit"/>
    <property type="match status" value="1"/>
</dbReference>
<keyword evidence="3" id="KW-1185">Reference proteome</keyword>
<evidence type="ECO:0000313" key="3">
    <source>
        <dbReference type="Proteomes" id="UP000198923"/>
    </source>
</evidence>
<dbReference type="AlphaFoldDB" id="A0A1G8AE07"/>
<accession>A0A1G8AE07</accession>
<dbReference type="STRING" id="504805.SAMN05421505_112118"/>
<proteinExistence type="predicted"/>
<organism evidence="2 3">
    <name type="scientific">Sinosporangium album</name>
    <dbReference type="NCBI Taxonomy" id="504805"/>
    <lineage>
        <taxon>Bacteria</taxon>
        <taxon>Bacillati</taxon>
        <taxon>Actinomycetota</taxon>
        <taxon>Actinomycetes</taxon>
        <taxon>Streptosporangiales</taxon>
        <taxon>Streptosporangiaceae</taxon>
        <taxon>Sinosporangium</taxon>
    </lineage>
</organism>
<dbReference type="InterPro" id="IPR054738">
    <property type="entry name" value="Siphovirus-type_tail_C"/>
</dbReference>
<name>A0A1G8AE07_9ACTN</name>
<sequence length="284" mass="30800">MVLAAGDGSPPVGIIVQPGVRGLHAPTYTHVYTETPGLDGAHLAQTRVSPREVFIPVFIEGGTRAEAVARRRTLVSALNPAGVNTGRLTVNETGQEGRYIDLVYMDGAEGDEGQDAAGNYWCNYGLRFLALDPFFYSSTAVTHLFRSDAAGRTPFFSMPFLGLHLNRDLAFNGNIIVSTVGEVDTWPVWVLDGPLSGVTFKSVTLNREFTFTYQLGAGQRVTIDTRPGRKSVIGPLGVNLWEHIGSNPQFWAIGPSENQIQLAVAGMTADTLITLEYRPRYLGA</sequence>
<dbReference type="EMBL" id="FNCN01000012">
    <property type="protein sequence ID" value="SDH19202.1"/>
    <property type="molecule type" value="Genomic_DNA"/>
</dbReference>
<evidence type="ECO:0000313" key="2">
    <source>
        <dbReference type="EMBL" id="SDH19202.1"/>
    </source>
</evidence>
<gene>
    <name evidence="2" type="ORF">SAMN05421505_112118</name>
</gene>
<reference evidence="2 3" key="1">
    <citation type="submission" date="2016-10" db="EMBL/GenBank/DDBJ databases">
        <authorList>
            <person name="de Groot N.N."/>
        </authorList>
    </citation>
    <scope>NUCLEOTIDE SEQUENCE [LARGE SCALE GENOMIC DNA]</scope>
    <source>
        <strain evidence="2 3">CPCC 201354</strain>
    </source>
</reference>
<evidence type="ECO:0000259" key="1">
    <source>
        <dbReference type="Pfam" id="PF22768"/>
    </source>
</evidence>
<feature type="domain" description="Siphovirus-type tail component C-terminal" evidence="1">
    <location>
        <begin position="181"/>
        <end position="281"/>
    </location>
</feature>